<dbReference type="PATRIC" id="fig|106634.4.peg.210"/>
<dbReference type="RefSeq" id="WP_019563347.1">
    <property type="nucleotide sequence ID" value="NZ_CP011367.1"/>
</dbReference>
<name>A0A0G3G3C8_9GAMM</name>
<sequence>MNESRSRHWAGAGADLLLLLQSVENHEQARRLTRVAGWVLVFAGVVVVMLGVLVQHTPTMLEGTLVALLALVGGWLRSRVAATLLMLLMALGLATGLAVGAATGGLLLQVALFGVALRMVEGSFRFRKSVTIQ</sequence>
<gene>
    <name evidence="2" type="ORF">TVD_01030</name>
</gene>
<evidence type="ECO:0000313" key="2">
    <source>
        <dbReference type="EMBL" id="AKJ94037.1"/>
    </source>
</evidence>
<organism evidence="2 3">
    <name type="scientific">Thioalkalivibrio versutus</name>
    <dbReference type="NCBI Taxonomy" id="106634"/>
    <lineage>
        <taxon>Bacteria</taxon>
        <taxon>Pseudomonadati</taxon>
        <taxon>Pseudomonadota</taxon>
        <taxon>Gammaproteobacteria</taxon>
        <taxon>Chromatiales</taxon>
        <taxon>Ectothiorhodospiraceae</taxon>
        <taxon>Thioalkalivibrio</taxon>
    </lineage>
</organism>
<keyword evidence="1" id="KW-0472">Membrane</keyword>
<dbReference type="Proteomes" id="UP000064201">
    <property type="component" value="Chromosome"/>
</dbReference>
<keyword evidence="1" id="KW-0812">Transmembrane</keyword>
<evidence type="ECO:0000313" key="3">
    <source>
        <dbReference type="Proteomes" id="UP000064201"/>
    </source>
</evidence>
<dbReference type="AlphaFoldDB" id="A0A0G3G3C8"/>
<dbReference type="EMBL" id="CP011367">
    <property type="protein sequence ID" value="AKJ94037.1"/>
    <property type="molecule type" value="Genomic_DNA"/>
</dbReference>
<protein>
    <submittedName>
        <fullName evidence="2">Uncharacterized protein</fullName>
    </submittedName>
</protein>
<keyword evidence="1" id="KW-1133">Transmembrane helix</keyword>
<dbReference type="KEGG" id="tvr:TVD_01030"/>
<evidence type="ECO:0000256" key="1">
    <source>
        <dbReference type="SAM" id="Phobius"/>
    </source>
</evidence>
<proteinExistence type="predicted"/>
<feature type="transmembrane region" description="Helical" evidence="1">
    <location>
        <begin position="35"/>
        <end position="54"/>
    </location>
</feature>
<keyword evidence="3" id="KW-1185">Reference proteome</keyword>
<accession>A0A0G3G3C8</accession>
<reference evidence="2 3" key="1">
    <citation type="submission" date="2015-04" db="EMBL/GenBank/DDBJ databases">
        <title>Complete Sequence for the Genome of the Thioalkalivibrio versutus D301.</title>
        <authorList>
            <person name="Mu T."/>
            <person name="Zhou J."/>
            <person name="Xu X."/>
        </authorList>
    </citation>
    <scope>NUCLEOTIDE SEQUENCE [LARGE SCALE GENOMIC DNA]</scope>
    <source>
        <strain evidence="2 3">D301</strain>
    </source>
</reference>
<dbReference type="STRING" id="106634.TVD_01030"/>